<gene>
    <name evidence="7" type="ORF">ENSA5_67410</name>
</gene>
<evidence type="ECO:0000256" key="2">
    <source>
        <dbReference type="ARBA" id="ARBA00022692"/>
    </source>
</evidence>
<evidence type="ECO:0000256" key="1">
    <source>
        <dbReference type="ARBA" id="ARBA00004141"/>
    </source>
</evidence>
<dbReference type="PANTHER" id="PTHR34292">
    <property type="entry name" value="OUTER SPORE WALL PROTEIN LDS1"/>
    <property type="match status" value="1"/>
</dbReference>
<sequence>MSEQTSTSPYVRGFRIAADGMKVAVGSADVRRAYLKVVAVIFVLSLAISSGSIWALWANTAPAVDAALWLVVTMWVVRVVGVVVALLIGPLLAIFTVNIAFPFFNEGVFMAGLRVLDPDRAAALAAKQGMPLGPAMGIATWRLIKFLGLSLCFLLIGLIPVVGTIAGTLGELWLAARTVSWELLDPYFGCLDIRHAEQREIVGRHQKALLGFGLPISLMLAIPIAGPLLFGFAQVAGAAFVAKELPVDPRERPDQGALDGDDRGAVSRGPA</sequence>
<proteinExistence type="predicted"/>
<evidence type="ECO:0000256" key="5">
    <source>
        <dbReference type="SAM" id="MobiDB-lite"/>
    </source>
</evidence>
<name>A0A2S9XB94_9BACT</name>
<evidence type="ECO:0000256" key="3">
    <source>
        <dbReference type="ARBA" id="ARBA00022989"/>
    </source>
</evidence>
<evidence type="ECO:0000313" key="8">
    <source>
        <dbReference type="Proteomes" id="UP000237968"/>
    </source>
</evidence>
<feature type="transmembrane region" description="Helical" evidence="6">
    <location>
        <begin position="146"/>
        <end position="169"/>
    </location>
</feature>
<dbReference type="Proteomes" id="UP000237968">
    <property type="component" value="Unassembled WGS sequence"/>
</dbReference>
<dbReference type="EMBL" id="PVNK01000293">
    <property type="protein sequence ID" value="PRP90123.1"/>
    <property type="molecule type" value="Genomic_DNA"/>
</dbReference>
<keyword evidence="8" id="KW-1185">Reference proteome</keyword>
<dbReference type="RefSeq" id="WP_106395876.1">
    <property type="nucleotide sequence ID" value="NZ_PVNK01000293.1"/>
</dbReference>
<keyword evidence="3 6" id="KW-1133">Transmembrane helix</keyword>
<accession>A0A2S9XB94</accession>
<dbReference type="Pfam" id="PF07264">
    <property type="entry name" value="EI24"/>
    <property type="match status" value="1"/>
</dbReference>
<dbReference type="AlphaFoldDB" id="A0A2S9XB94"/>
<comment type="caution">
    <text evidence="7">The sequence shown here is derived from an EMBL/GenBank/DDBJ whole genome shotgun (WGS) entry which is preliminary data.</text>
</comment>
<reference evidence="7 8" key="1">
    <citation type="submission" date="2018-03" db="EMBL/GenBank/DDBJ databases">
        <title>Draft Genome Sequences of the Obligatory Marine Myxobacteria Enhygromyxa salina SWB005.</title>
        <authorList>
            <person name="Poehlein A."/>
            <person name="Moghaddam J.A."/>
            <person name="Harms H."/>
            <person name="Alanjari M."/>
            <person name="Koenig G.M."/>
            <person name="Daniel R."/>
            <person name="Schaeberle T.F."/>
        </authorList>
    </citation>
    <scope>NUCLEOTIDE SEQUENCE [LARGE SCALE GENOMIC DNA]</scope>
    <source>
        <strain evidence="7 8">SWB005</strain>
    </source>
</reference>
<feature type="transmembrane region" description="Helical" evidence="6">
    <location>
        <begin position="216"/>
        <end position="242"/>
    </location>
</feature>
<feature type="transmembrane region" description="Helical" evidence="6">
    <location>
        <begin position="37"/>
        <end position="57"/>
    </location>
</feature>
<organism evidence="7 8">
    <name type="scientific">Enhygromyxa salina</name>
    <dbReference type="NCBI Taxonomy" id="215803"/>
    <lineage>
        <taxon>Bacteria</taxon>
        <taxon>Pseudomonadati</taxon>
        <taxon>Myxococcota</taxon>
        <taxon>Polyangia</taxon>
        <taxon>Nannocystales</taxon>
        <taxon>Nannocystaceae</taxon>
        <taxon>Enhygromyxa</taxon>
    </lineage>
</organism>
<dbReference type="OrthoDB" id="5510258at2"/>
<dbReference type="PANTHER" id="PTHR34292:SF2">
    <property type="entry name" value="OUTER SPORE WALL PROTEIN LDS1"/>
    <property type="match status" value="1"/>
</dbReference>
<dbReference type="InterPro" id="IPR059112">
    <property type="entry name" value="CysZ/EI24"/>
</dbReference>
<keyword evidence="4 6" id="KW-0472">Membrane</keyword>
<feature type="transmembrane region" description="Helical" evidence="6">
    <location>
        <begin position="77"/>
        <end position="104"/>
    </location>
</feature>
<evidence type="ECO:0000256" key="6">
    <source>
        <dbReference type="SAM" id="Phobius"/>
    </source>
</evidence>
<keyword evidence="2 6" id="KW-0812">Transmembrane</keyword>
<feature type="region of interest" description="Disordered" evidence="5">
    <location>
        <begin position="247"/>
        <end position="271"/>
    </location>
</feature>
<protein>
    <submittedName>
        <fullName evidence="7">Etoposide-induced protein</fullName>
    </submittedName>
</protein>
<evidence type="ECO:0000256" key="4">
    <source>
        <dbReference type="ARBA" id="ARBA00023136"/>
    </source>
</evidence>
<evidence type="ECO:0000313" key="7">
    <source>
        <dbReference type="EMBL" id="PRP90123.1"/>
    </source>
</evidence>
<dbReference type="InterPro" id="IPR052786">
    <property type="entry name" value="Spore_wall_assembly"/>
</dbReference>
<feature type="compositionally biased region" description="Basic and acidic residues" evidence="5">
    <location>
        <begin position="247"/>
        <end position="265"/>
    </location>
</feature>
<comment type="subcellular location">
    <subcellularLocation>
        <location evidence="1">Membrane</location>
        <topology evidence="1">Multi-pass membrane protein</topology>
    </subcellularLocation>
</comment>